<reference evidence="17 18" key="1">
    <citation type="submission" date="2014-06" db="EMBL/GenBank/DDBJ databases">
        <title>Shewanella sp. YQH10.</title>
        <authorList>
            <person name="Liu Y."/>
            <person name="Zeng R."/>
        </authorList>
    </citation>
    <scope>NUCLEOTIDE SEQUENCE [LARGE SCALE GENOMIC DNA]</scope>
    <source>
        <strain evidence="17 18">YQH10</strain>
    </source>
</reference>
<dbReference type="OrthoDB" id="1550976at2"/>
<evidence type="ECO:0000313" key="18">
    <source>
        <dbReference type="Proteomes" id="UP000029264"/>
    </source>
</evidence>
<evidence type="ECO:0000256" key="4">
    <source>
        <dbReference type="ARBA" id="ARBA00006087"/>
    </source>
</evidence>
<evidence type="ECO:0000256" key="12">
    <source>
        <dbReference type="ARBA" id="ARBA00022993"/>
    </source>
</evidence>
<evidence type="ECO:0000256" key="1">
    <source>
        <dbReference type="ARBA" id="ARBA00001206"/>
    </source>
</evidence>
<dbReference type="Proteomes" id="UP000029264">
    <property type="component" value="Unassembled WGS sequence"/>
</dbReference>
<evidence type="ECO:0000256" key="13">
    <source>
        <dbReference type="ARBA" id="ARBA00032866"/>
    </source>
</evidence>
<dbReference type="RefSeq" id="WP_037445785.1">
    <property type="nucleotide sequence ID" value="NZ_JPEO01000029.1"/>
</dbReference>
<evidence type="ECO:0000256" key="8">
    <source>
        <dbReference type="ARBA" id="ARBA00022679"/>
    </source>
</evidence>
<keyword evidence="10 14" id="KW-0418">Kinase</keyword>
<dbReference type="InterPro" id="IPR027417">
    <property type="entry name" value="P-loop_NTPase"/>
</dbReference>
<comment type="subcellular location">
    <subcellularLocation>
        <location evidence="2 14 15">Cytoplasm</location>
    </subcellularLocation>
</comment>
<keyword evidence="8 14" id="KW-0808">Transferase</keyword>
<comment type="caution">
    <text evidence="17">The sequence shown here is derived from an EMBL/GenBank/DDBJ whole genome shotgun (WGS) entry which is preliminary data.</text>
</comment>
<dbReference type="STRING" id="1515746.HR45_19025"/>
<protein>
    <recommendedName>
        <fullName evidence="6 14">Pantothenate kinase</fullName>
        <ecNumber evidence="5 14">2.7.1.33</ecNumber>
    </recommendedName>
    <alternativeName>
        <fullName evidence="13 14">Pantothenic acid kinase</fullName>
    </alternativeName>
</protein>
<dbReference type="AlphaFoldDB" id="A0A094J9R6"/>
<evidence type="ECO:0000256" key="2">
    <source>
        <dbReference type="ARBA" id="ARBA00004496"/>
    </source>
</evidence>
<evidence type="ECO:0000256" key="6">
    <source>
        <dbReference type="ARBA" id="ARBA00015080"/>
    </source>
</evidence>
<keyword evidence="11 14" id="KW-0067">ATP-binding</keyword>
<dbReference type="InterPro" id="IPR006083">
    <property type="entry name" value="PRK/URK"/>
</dbReference>
<keyword evidence="9 14" id="KW-0547">Nucleotide-binding</keyword>
<name>A0A094J9R6_9GAMM</name>
<keyword evidence="7 14" id="KW-0963">Cytoplasm</keyword>
<dbReference type="GO" id="GO:0004594">
    <property type="term" value="F:pantothenate kinase activity"/>
    <property type="evidence" value="ECO:0007669"/>
    <property type="project" value="UniProtKB-UniRule"/>
</dbReference>
<gene>
    <name evidence="14" type="primary">coaA</name>
    <name evidence="17" type="ORF">HR45_19025</name>
</gene>
<dbReference type="Pfam" id="PF00485">
    <property type="entry name" value="PRK"/>
    <property type="match status" value="1"/>
</dbReference>
<evidence type="ECO:0000256" key="9">
    <source>
        <dbReference type="ARBA" id="ARBA00022741"/>
    </source>
</evidence>
<dbReference type="GO" id="GO:0015937">
    <property type="term" value="P:coenzyme A biosynthetic process"/>
    <property type="evidence" value="ECO:0007669"/>
    <property type="project" value="UniProtKB-UniRule"/>
</dbReference>
<dbReference type="GO" id="GO:0005737">
    <property type="term" value="C:cytoplasm"/>
    <property type="evidence" value="ECO:0007669"/>
    <property type="project" value="UniProtKB-SubCell"/>
</dbReference>
<evidence type="ECO:0000256" key="7">
    <source>
        <dbReference type="ARBA" id="ARBA00022490"/>
    </source>
</evidence>
<keyword evidence="12 14" id="KW-0173">Coenzyme A biosynthesis</keyword>
<dbReference type="UniPathway" id="UPA00241">
    <property type="reaction ID" value="UER00352"/>
</dbReference>
<feature type="domain" description="Phosphoribulokinase/uridine kinase" evidence="16">
    <location>
        <begin position="90"/>
        <end position="231"/>
    </location>
</feature>
<comment type="similarity">
    <text evidence="4 14 15">Belongs to the prokaryotic pantothenate kinase family.</text>
</comment>
<proteinExistence type="inferred from homology"/>
<evidence type="ECO:0000256" key="5">
    <source>
        <dbReference type="ARBA" id="ARBA00012102"/>
    </source>
</evidence>
<dbReference type="eggNOG" id="COG1072">
    <property type="taxonomic scope" value="Bacteria"/>
</dbReference>
<evidence type="ECO:0000256" key="15">
    <source>
        <dbReference type="RuleBase" id="RU003530"/>
    </source>
</evidence>
<evidence type="ECO:0000256" key="10">
    <source>
        <dbReference type="ARBA" id="ARBA00022777"/>
    </source>
</evidence>
<dbReference type="SUPFAM" id="SSF52540">
    <property type="entry name" value="P-loop containing nucleoside triphosphate hydrolases"/>
    <property type="match status" value="1"/>
</dbReference>
<dbReference type="CDD" id="cd02025">
    <property type="entry name" value="PanK"/>
    <property type="match status" value="1"/>
</dbReference>
<dbReference type="NCBIfam" id="TIGR00554">
    <property type="entry name" value="panK_bact"/>
    <property type="match status" value="1"/>
</dbReference>
<dbReference type="HAMAP" id="MF_00215">
    <property type="entry name" value="Pantothen_kinase_1"/>
    <property type="match status" value="1"/>
</dbReference>
<dbReference type="EMBL" id="JPEO01000029">
    <property type="protein sequence ID" value="KFZ35977.1"/>
    <property type="molecule type" value="Genomic_DNA"/>
</dbReference>
<organism evidence="17 18">
    <name type="scientific">Shewanella mangrovi</name>
    <dbReference type="NCBI Taxonomy" id="1515746"/>
    <lineage>
        <taxon>Bacteria</taxon>
        <taxon>Pseudomonadati</taxon>
        <taxon>Pseudomonadota</taxon>
        <taxon>Gammaproteobacteria</taxon>
        <taxon>Alteromonadales</taxon>
        <taxon>Shewanellaceae</taxon>
        <taxon>Shewanella</taxon>
    </lineage>
</organism>
<evidence type="ECO:0000256" key="14">
    <source>
        <dbReference type="HAMAP-Rule" id="MF_00215"/>
    </source>
</evidence>
<dbReference type="InterPro" id="IPR004566">
    <property type="entry name" value="PanK"/>
</dbReference>
<sequence>MSQLNTIQKALYLPFDRDSWSKLRNSVPLTLAEADLAELRGINERVSLDEVTDIYLPLSRLLNLIIKNQQQRSVVLNQFLGQQSAGSPYIISIAGSVAVGKSTTARILQALLSHWPEHPRVDLITTDGFLYPLDELKKRNLLDRKGFPESYDTKLLVDFISAIKSGEEEVDAPLYSHIIYDRMPEVLKVRQPDILILEGLNVLQTELDSPKRRFVSDFVDFSIYVDADEDNLRQWYVDRFLQFRESAFADPRSYFKHFADLSDEQATSMATEIWDSINGPNLTQNILPTRERAHLVLKKGAHHSMEQVLLRK</sequence>
<comment type="catalytic activity">
    <reaction evidence="1 14 15">
        <text>(R)-pantothenate + ATP = (R)-4'-phosphopantothenate + ADP + H(+)</text>
        <dbReference type="Rhea" id="RHEA:16373"/>
        <dbReference type="ChEBI" id="CHEBI:10986"/>
        <dbReference type="ChEBI" id="CHEBI:15378"/>
        <dbReference type="ChEBI" id="CHEBI:29032"/>
        <dbReference type="ChEBI" id="CHEBI:30616"/>
        <dbReference type="ChEBI" id="CHEBI:456216"/>
        <dbReference type="EC" id="2.7.1.33"/>
    </reaction>
</comment>
<dbReference type="EC" id="2.7.1.33" evidence="5 14"/>
<dbReference type="PANTHER" id="PTHR10285">
    <property type="entry name" value="URIDINE KINASE"/>
    <property type="match status" value="1"/>
</dbReference>
<dbReference type="GO" id="GO:0005524">
    <property type="term" value="F:ATP binding"/>
    <property type="evidence" value="ECO:0007669"/>
    <property type="project" value="UniProtKB-UniRule"/>
</dbReference>
<evidence type="ECO:0000256" key="3">
    <source>
        <dbReference type="ARBA" id="ARBA00005225"/>
    </source>
</evidence>
<comment type="pathway">
    <text evidence="3 14 15">Cofactor biosynthesis; coenzyme A biosynthesis; CoA from (R)-pantothenate: step 1/5.</text>
</comment>
<keyword evidence="18" id="KW-1185">Reference proteome</keyword>
<evidence type="ECO:0000256" key="11">
    <source>
        <dbReference type="ARBA" id="ARBA00022840"/>
    </source>
</evidence>
<accession>A0A094J9R6</accession>
<dbReference type="PIRSF" id="PIRSF000545">
    <property type="entry name" value="Pantothenate_kin"/>
    <property type="match status" value="1"/>
</dbReference>
<dbReference type="Gene3D" id="3.40.50.300">
    <property type="entry name" value="P-loop containing nucleotide triphosphate hydrolases"/>
    <property type="match status" value="1"/>
</dbReference>
<feature type="binding site" evidence="14">
    <location>
        <begin position="95"/>
        <end position="102"/>
    </location>
    <ligand>
        <name>ATP</name>
        <dbReference type="ChEBI" id="CHEBI:30616"/>
    </ligand>
</feature>
<evidence type="ECO:0000259" key="16">
    <source>
        <dbReference type="Pfam" id="PF00485"/>
    </source>
</evidence>
<dbReference type="FunFam" id="3.40.50.300:FF:000242">
    <property type="entry name" value="Pantothenate kinase"/>
    <property type="match status" value="1"/>
</dbReference>
<evidence type="ECO:0000313" key="17">
    <source>
        <dbReference type="EMBL" id="KFZ35977.1"/>
    </source>
</evidence>